<dbReference type="OrthoDB" id="574144at2"/>
<feature type="compositionally biased region" description="Basic and acidic residues" evidence="1">
    <location>
        <begin position="46"/>
        <end position="61"/>
    </location>
</feature>
<feature type="region of interest" description="Disordered" evidence="1">
    <location>
        <begin position="46"/>
        <end position="79"/>
    </location>
</feature>
<name>A0A2G4EXN3_9CYAN</name>
<evidence type="ECO:0000313" key="2">
    <source>
        <dbReference type="EMBL" id="PHX54289.1"/>
    </source>
</evidence>
<dbReference type="AlphaFoldDB" id="A0A2G4EXN3"/>
<organism evidence="2 3">
    <name type="scientific">Tychonema bourrellyi FEM_GT703</name>
    <dbReference type="NCBI Taxonomy" id="2040638"/>
    <lineage>
        <taxon>Bacteria</taxon>
        <taxon>Bacillati</taxon>
        <taxon>Cyanobacteriota</taxon>
        <taxon>Cyanophyceae</taxon>
        <taxon>Oscillatoriophycideae</taxon>
        <taxon>Oscillatoriales</taxon>
        <taxon>Microcoleaceae</taxon>
        <taxon>Tychonema</taxon>
    </lineage>
</organism>
<evidence type="ECO:0000256" key="1">
    <source>
        <dbReference type="SAM" id="MobiDB-lite"/>
    </source>
</evidence>
<gene>
    <name evidence="2" type="ORF">CP500_016905</name>
</gene>
<reference evidence="2" key="1">
    <citation type="submission" date="2017-10" db="EMBL/GenBank/DDBJ databases">
        <title>Draft genome sequence of the planktic cyanobacteria Tychonema bourrellyi isolated from alpine lentic freshwater.</title>
        <authorList>
            <person name="Tett A."/>
            <person name="Armanini F."/>
            <person name="Asnicar F."/>
            <person name="Boscaini A."/>
            <person name="Pasolli E."/>
            <person name="Zolfo M."/>
            <person name="Donati C."/>
            <person name="Salmaso N."/>
            <person name="Segata N."/>
        </authorList>
    </citation>
    <scope>NUCLEOTIDE SEQUENCE</scope>
    <source>
        <strain evidence="2">FEM_GT703</strain>
    </source>
</reference>
<dbReference type="RefSeq" id="WP_096830435.1">
    <property type="nucleotide sequence ID" value="NZ_NXIB02000110.1"/>
</dbReference>
<dbReference type="Proteomes" id="UP000226442">
    <property type="component" value="Unassembled WGS sequence"/>
</dbReference>
<proteinExistence type="predicted"/>
<keyword evidence="3" id="KW-1185">Reference proteome</keyword>
<sequence>MPTLTLTDEQVIELAQKLPDRKKHELLKLLLMQPWESWAKLTHDGPEKARQAAAQRGKDWDGMTEDEREEFIDELLHED</sequence>
<dbReference type="EMBL" id="NXIB02000110">
    <property type="protein sequence ID" value="PHX54289.1"/>
    <property type="molecule type" value="Genomic_DNA"/>
</dbReference>
<accession>A0A2G4EXN3</accession>
<comment type="caution">
    <text evidence="2">The sequence shown here is derived from an EMBL/GenBank/DDBJ whole genome shotgun (WGS) entry which is preliminary data.</text>
</comment>
<feature type="compositionally biased region" description="Acidic residues" evidence="1">
    <location>
        <begin position="62"/>
        <end position="73"/>
    </location>
</feature>
<protein>
    <recommendedName>
        <fullName evidence="4">DUF2281 domain-containing protein</fullName>
    </recommendedName>
</protein>
<evidence type="ECO:0008006" key="4">
    <source>
        <dbReference type="Google" id="ProtNLM"/>
    </source>
</evidence>
<evidence type="ECO:0000313" key="3">
    <source>
        <dbReference type="Proteomes" id="UP000226442"/>
    </source>
</evidence>